<dbReference type="WBParaSite" id="SBAD_0000608501-mRNA-1">
    <property type="protein sequence ID" value="SBAD_0000608501-mRNA-1"/>
    <property type="gene ID" value="SBAD_0000608501"/>
</dbReference>
<evidence type="ECO:0000256" key="5">
    <source>
        <dbReference type="RuleBase" id="RU364010"/>
    </source>
</evidence>
<dbReference type="GO" id="GO:0046961">
    <property type="term" value="F:proton-transporting ATPase activity, rotational mechanism"/>
    <property type="evidence" value="ECO:0007669"/>
    <property type="project" value="InterPro"/>
</dbReference>
<gene>
    <name evidence="6" type="ORF">SBAD_LOCUS5854</name>
</gene>
<dbReference type="PANTHER" id="PTHR10137:SF0">
    <property type="entry name" value="V-TYPE PROTON ATPASE SUBUNIT C"/>
    <property type="match status" value="1"/>
</dbReference>
<evidence type="ECO:0000313" key="7">
    <source>
        <dbReference type="Proteomes" id="UP000270296"/>
    </source>
</evidence>
<evidence type="ECO:0000313" key="8">
    <source>
        <dbReference type="WBParaSite" id="SBAD_0000608501-mRNA-1"/>
    </source>
</evidence>
<reference evidence="6 7" key="2">
    <citation type="submission" date="2018-11" db="EMBL/GenBank/DDBJ databases">
        <authorList>
            <consortium name="Pathogen Informatics"/>
        </authorList>
    </citation>
    <scope>NUCLEOTIDE SEQUENCE [LARGE SCALE GENOMIC DNA]</scope>
</reference>
<dbReference type="GO" id="GO:0005765">
    <property type="term" value="C:lysosomal membrane"/>
    <property type="evidence" value="ECO:0007669"/>
    <property type="project" value="TreeGrafter"/>
</dbReference>
<keyword evidence="4 5" id="KW-0406">Ion transport</keyword>
<name>A0A183IQF5_9BILA</name>
<comment type="subunit">
    <text evidence="5">V-ATPase is a heteromultimeric enzyme made up of two complexes: the ATP-hydrolytic V1 complex and the proton translocation V0 complex. The V1 complex consists of three catalytic AB heterodimers that form a heterohexamer, three peripheral stalks each consisting of EG heterodimers, one central rotor including subunits D and F, and the regulatory subunits C and H. The proton translocation complex V0 consists of the proton transport subunit a, a ring of proteolipid subunits c9c'', rotary subunit d, subunits e and f, and two accessory subunits.</text>
</comment>
<comment type="function">
    <text evidence="5">Subunit of the V1 complex of vacuolar(H+)-ATPase (V-ATPase), a multisubunit enzyme composed of a peripheral complex (V1) that hydrolyzes ATP and a membrane integral complex (V0) that translocates protons. V-ATPase is responsible for acidifying and maintaining the pH of intracellular compartments and in some cell types, is targeted to the plasma membrane, where it is responsible for acidifying the extracellular environment. Subunit C is necessary for the assembly of the catalytic sector of the enzyme and is likely to have a specific function in its catalytic activity.</text>
</comment>
<evidence type="ECO:0000256" key="4">
    <source>
        <dbReference type="ARBA" id="ARBA00023065"/>
    </source>
</evidence>
<evidence type="ECO:0000313" key="6">
    <source>
        <dbReference type="EMBL" id="VDP08479.1"/>
    </source>
</evidence>
<keyword evidence="2 5" id="KW-0813">Transport</keyword>
<dbReference type="Pfam" id="PF03223">
    <property type="entry name" value="V-ATPase_C"/>
    <property type="match status" value="2"/>
</dbReference>
<dbReference type="GO" id="GO:0000221">
    <property type="term" value="C:vacuolar proton-transporting V-type ATPase, V1 domain"/>
    <property type="evidence" value="ECO:0007669"/>
    <property type="project" value="TreeGrafter"/>
</dbReference>
<accession>A0A183IQF5</accession>
<dbReference type="OrthoDB" id="6605928at2759"/>
<dbReference type="EMBL" id="UZAM01009299">
    <property type="protein sequence ID" value="VDP08479.1"/>
    <property type="molecule type" value="Genomic_DNA"/>
</dbReference>
<dbReference type="Gene3D" id="1.20.1460.10">
    <property type="entry name" value="subunit c (vma5p) of the yeast v-atpase, domain 2"/>
    <property type="match status" value="2"/>
</dbReference>
<dbReference type="InterPro" id="IPR004907">
    <property type="entry name" value="ATPase_V1-cplx_csu"/>
</dbReference>
<dbReference type="Proteomes" id="UP000270296">
    <property type="component" value="Unassembled WGS sequence"/>
</dbReference>
<dbReference type="CDD" id="cd14785">
    <property type="entry name" value="V-ATPase_C"/>
    <property type="match status" value="1"/>
</dbReference>
<keyword evidence="3 5" id="KW-0375">Hydrogen ion transport</keyword>
<dbReference type="AlphaFoldDB" id="A0A183IQF5"/>
<evidence type="ECO:0000256" key="2">
    <source>
        <dbReference type="ARBA" id="ARBA00022448"/>
    </source>
</evidence>
<reference evidence="8" key="1">
    <citation type="submission" date="2016-06" db="UniProtKB">
        <authorList>
            <consortium name="WormBaseParasite"/>
        </authorList>
    </citation>
    <scope>IDENTIFICATION</scope>
</reference>
<dbReference type="SUPFAM" id="SSF118203">
    <property type="entry name" value="Vacuolar ATP synthase subunit C"/>
    <property type="match status" value="1"/>
</dbReference>
<comment type="similarity">
    <text evidence="1 5">Belongs to the V-ATPase C subunit family.</text>
</comment>
<keyword evidence="7" id="KW-1185">Reference proteome</keyword>
<evidence type="ECO:0000256" key="1">
    <source>
        <dbReference type="ARBA" id="ARBA00006138"/>
    </source>
</evidence>
<proteinExistence type="inferred from homology"/>
<dbReference type="InterPro" id="IPR036132">
    <property type="entry name" value="Vac_ATP_synth_c_sf"/>
</dbReference>
<organism evidence="8">
    <name type="scientific">Soboliphyme baturini</name>
    <dbReference type="NCBI Taxonomy" id="241478"/>
    <lineage>
        <taxon>Eukaryota</taxon>
        <taxon>Metazoa</taxon>
        <taxon>Ecdysozoa</taxon>
        <taxon>Nematoda</taxon>
        <taxon>Enoplea</taxon>
        <taxon>Dorylaimia</taxon>
        <taxon>Dioctophymatida</taxon>
        <taxon>Dioctophymatoidea</taxon>
        <taxon>Soboliphymatidae</taxon>
        <taxon>Soboliphyme</taxon>
    </lineage>
</organism>
<sequence>MTEYWLVSVPGEKTCQETWDRLNSATTEISTNFKFSIPDLKVGTLDQLVGLSDDLAKLDTYAETITRKLATYFAEVLEDQRDKLFENLQVQGKDLSHYLTKFQWDSAKYPMKQNLRNLTEIISKQVSQIDADLKTKATAYNNLKNNLSALERKATGGLLTKDLSDVVNKSDFVLNSEYLTTLLVVVPRLIFEDAENGLFSVTLFRKVVDEYKLHCRENKFIVREFVYDENALLQGKSERDKLAAEKNKQFAPLVRWLKINFSEIFSAWIHVKALRIFVESVLRYGLPVNFQAALLLPSKRSLMKKLQEVLNQLYSHLDVGNFGRADAKDEFAEMLSFGRHDYYPYVFFKISIDLAEPGKAK</sequence>
<evidence type="ECO:0000256" key="3">
    <source>
        <dbReference type="ARBA" id="ARBA00022781"/>
    </source>
</evidence>
<protein>
    <recommendedName>
        <fullName evidence="5">V-type proton ATPase subunit C</fullName>
    </recommendedName>
</protein>
<dbReference type="PANTHER" id="PTHR10137">
    <property type="entry name" value="V-TYPE PROTON ATPASE SUBUNIT C"/>
    <property type="match status" value="1"/>
</dbReference>